<dbReference type="Pfam" id="PF00990">
    <property type="entry name" value="GGDEF"/>
    <property type="match status" value="1"/>
</dbReference>
<organism evidence="3 4">
    <name type="scientific">Succiniclasticum ruminis</name>
    <dbReference type="NCBI Taxonomy" id="40841"/>
    <lineage>
        <taxon>Bacteria</taxon>
        <taxon>Bacillati</taxon>
        <taxon>Bacillota</taxon>
        <taxon>Negativicutes</taxon>
        <taxon>Acidaminococcales</taxon>
        <taxon>Acidaminococcaceae</taxon>
        <taxon>Succiniclasticum</taxon>
    </lineage>
</organism>
<feature type="transmembrane region" description="Helical" evidence="1">
    <location>
        <begin position="52"/>
        <end position="80"/>
    </location>
</feature>
<dbReference type="GO" id="GO:0005886">
    <property type="term" value="C:plasma membrane"/>
    <property type="evidence" value="ECO:0007669"/>
    <property type="project" value="TreeGrafter"/>
</dbReference>
<proteinExistence type="predicted"/>
<sequence length="310" mass="35257">MPDSKIRKKRKKQHKYRNDSRTVICTTLGSFIFMVTLMLACRNLSIPNPEVVLLTGLVVCTSLFDFPAGVICGAQVVLFSMHFYSEGHGFFSYSAMNLQKMIMIFCSVTVITAFLSKLRQIWNTIREKTQNVTQMLRERNEELEEESHIDSLTGLYNRNMLRENYPEYKNRSLLVTFLDIDDFKIINDVCGHDTGDKALAEVGAILSDSFTNTDCYRYGGDEFLLIRLDDNWSQFNLEMIRARSHISQVNLGPKKPPLHISAGYVSGFTVDGEDLRTMFHMADGMLYESKRKGKNCVTGGVFSRDVAKSG</sequence>
<dbReference type="CDD" id="cd01949">
    <property type="entry name" value="GGDEF"/>
    <property type="match status" value="1"/>
</dbReference>
<dbReference type="PROSITE" id="PS50887">
    <property type="entry name" value="GGDEF"/>
    <property type="match status" value="1"/>
</dbReference>
<dbReference type="AlphaFoldDB" id="A0A1G6MLQ3"/>
<evidence type="ECO:0000259" key="2">
    <source>
        <dbReference type="PROSITE" id="PS50887"/>
    </source>
</evidence>
<dbReference type="InterPro" id="IPR050469">
    <property type="entry name" value="Diguanylate_Cyclase"/>
</dbReference>
<reference evidence="4" key="1">
    <citation type="submission" date="2016-10" db="EMBL/GenBank/DDBJ databases">
        <authorList>
            <person name="Varghese N."/>
            <person name="Submissions S."/>
        </authorList>
    </citation>
    <scope>NUCLEOTIDE SEQUENCE [LARGE SCALE GENOMIC DNA]</scope>
    <source>
        <strain evidence="4">DSM 11005</strain>
    </source>
</reference>
<accession>A0A1G6MLQ3</accession>
<feature type="transmembrane region" description="Helical" evidence="1">
    <location>
        <begin position="101"/>
        <end position="122"/>
    </location>
</feature>
<evidence type="ECO:0000313" key="4">
    <source>
        <dbReference type="Proteomes" id="UP000198943"/>
    </source>
</evidence>
<dbReference type="GO" id="GO:1902201">
    <property type="term" value="P:negative regulation of bacterial-type flagellum-dependent cell motility"/>
    <property type="evidence" value="ECO:0007669"/>
    <property type="project" value="TreeGrafter"/>
</dbReference>
<keyword evidence="4" id="KW-1185">Reference proteome</keyword>
<gene>
    <name evidence="3" type="ORF">SAMN04487864_11014</name>
</gene>
<keyword evidence="1" id="KW-0812">Transmembrane</keyword>
<name>A0A1G6MLQ3_9FIRM</name>
<dbReference type="GO" id="GO:0052621">
    <property type="term" value="F:diguanylate cyclase activity"/>
    <property type="evidence" value="ECO:0007669"/>
    <property type="project" value="TreeGrafter"/>
</dbReference>
<dbReference type="GO" id="GO:0043709">
    <property type="term" value="P:cell adhesion involved in single-species biofilm formation"/>
    <property type="evidence" value="ECO:0007669"/>
    <property type="project" value="TreeGrafter"/>
</dbReference>
<keyword evidence="1" id="KW-1133">Transmembrane helix</keyword>
<dbReference type="PANTHER" id="PTHR45138:SF9">
    <property type="entry name" value="DIGUANYLATE CYCLASE DGCM-RELATED"/>
    <property type="match status" value="1"/>
</dbReference>
<dbReference type="InterPro" id="IPR029787">
    <property type="entry name" value="Nucleotide_cyclase"/>
</dbReference>
<evidence type="ECO:0000256" key="1">
    <source>
        <dbReference type="SAM" id="Phobius"/>
    </source>
</evidence>
<dbReference type="Gene3D" id="3.30.70.270">
    <property type="match status" value="1"/>
</dbReference>
<dbReference type="Proteomes" id="UP000198943">
    <property type="component" value="Unassembled WGS sequence"/>
</dbReference>
<dbReference type="InterPro" id="IPR043128">
    <property type="entry name" value="Rev_trsase/Diguanyl_cyclase"/>
</dbReference>
<dbReference type="SMART" id="SM00267">
    <property type="entry name" value="GGDEF"/>
    <property type="match status" value="1"/>
</dbReference>
<feature type="transmembrane region" description="Helical" evidence="1">
    <location>
        <begin position="21"/>
        <end position="40"/>
    </location>
</feature>
<keyword evidence="1" id="KW-0472">Membrane</keyword>
<protein>
    <submittedName>
        <fullName evidence="3">Diguanylate cyclase (GGDEF) domain-containing protein</fullName>
    </submittedName>
</protein>
<dbReference type="NCBIfam" id="TIGR00254">
    <property type="entry name" value="GGDEF"/>
    <property type="match status" value="1"/>
</dbReference>
<dbReference type="EMBL" id="FMYW01000010">
    <property type="protein sequence ID" value="SDC56157.1"/>
    <property type="molecule type" value="Genomic_DNA"/>
</dbReference>
<dbReference type="SUPFAM" id="SSF55073">
    <property type="entry name" value="Nucleotide cyclase"/>
    <property type="match status" value="1"/>
</dbReference>
<feature type="domain" description="GGDEF" evidence="2">
    <location>
        <begin position="171"/>
        <end position="302"/>
    </location>
</feature>
<dbReference type="InterPro" id="IPR000160">
    <property type="entry name" value="GGDEF_dom"/>
</dbReference>
<dbReference type="PANTHER" id="PTHR45138">
    <property type="entry name" value="REGULATORY COMPONENTS OF SENSORY TRANSDUCTION SYSTEM"/>
    <property type="match status" value="1"/>
</dbReference>
<evidence type="ECO:0000313" key="3">
    <source>
        <dbReference type="EMBL" id="SDC56157.1"/>
    </source>
</evidence>